<dbReference type="Proteomes" id="UP001244207">
    <property type="component" value="Unassembled WGS sequence"/>
</dbReference>
<keyword evidence="4" id="KW-1185">Reference proteome</keyword>
<evidence type="ECO:0000313" key="4">
    <source>
        <dbReference type="Proteomes" id="UP001244207"/>
    </source>
</evidence>
<keyword evidence="1" id="KW-1133">Transmembrane helix</keyword>
<feature type="signal peptide" evidence="2">
    <location>
        <begin position="1"/>
        <end position="20"/>
    </location>
</feature>
<accession>A0AAD8XFI9</accession>
<sequence>MSNRVSNVLITWVLAAVAAADEPIPDTGSVGAGAIAGIVIGGVFVVALLAAAVGLARNRTW</sequence>
<dbReference type="RefSeq" id="XP_060365497.1">
    <property type="nucleotide sequence ID" value="XM_060508134.1"/>
</dbReference>
<feature type="transmembrane region" description="Helical" evidence="1">
    <location>
        <begin position="30"/>
        <end position="56"/>
    </location>
</feature>
<dbReference type="EMBL" id="JAHMHS010000041">
    <property type="protein sequence ID" value="KAK1725442.1"/>
    <property type="molecule type" value="Genomic_DNA"/>
</dbReference>
<reference evidence="3" key="1">
    <citation type="submission" date="2021-12" db="EMBL/GenBank/DDBJ databases">
        <title>Comparative genomics, transcriptomics and evolutionary studies reveal genomic signatures of adaptation to plant cell wall in hemibiotrophic fungi.</title>
        <authorList>
            <consortium name="DOE Joint Genome Institute"/>
            <person name="Baroncelli R."/>
            <person name="Diaz J.F."/>
            <person name="Benocci T."/>
            <person name="Peng M."/>
            <person name="Battaglia E."/>
            <person name="Haridas S."/>
            <person name="Andreopoulos W."/>
            <person name="Labutti K."/>
            <person name="Pangilinan J."/>
            <person name="Floch G.L."/>
            <person name="Makela M.R."/>
            <person name="Henrissat B."/>
            <person name="Grigoriev I.V."/>
            <person name="Crouch J.A."/>
            <person name="De Vries R.P."/>
            <person name="Sukno S.A."/>
            <person name="Thon M.R."/>
        </authorList>
    </citation>
    <scope>NUCLEOTIDE SEQUENCE</scope>
    <source>
        <strain evidence="3">CBS 112980</strain>
    </source>
</reference>
<feature type="chain" id="PRO_5042276937" evidence="2">
    <location>
        <begin position="21"/>
        <end position="61"/>
    </location>
</feature>
<gene>
    <name evidence="3" type="ORF">BDZ83DRAFT_619592</name>
</gene>
<keyword evidence="2" id="KW-0732">Signal</keyword>
<protein>
    <submittedName>
        <fullName evidence="3">Uncharacterized protein</fullName>
    </submittedName>
</protein>
<proteinExistence type="predicted"/>
<evidence type="ECO:0000256" key="1">
    <source>
        <dbReference type="SAM" id="Phobius"/>
    </source>
</evidence>
<dbReference type="GeneID" id="85392033"/>
<comment type="caution">
    <text evidence="3">The sequence shown here is derived from an EMBL/GenBank/DDBJ whole genome shotgun (WGS) entry which is preliminary data.</text>
</comment>
<evidence type="ECO:0000313" key="3">
    <source>
        <dbReference type="EMBL" id="KAK1725442.1"/>
    </source>
</evidence>
<name>A0AAD8XFI9_GLOAC</name>
<evidence type="ECO:0000256" key="2">
    <source>
        <dbReference type="SAM" id="SignalP"/>
    </source>
</evidence>
<organism evidence="3 4">
    <name type="scientific">Glomerella acutata</name>
    <name type="common">Colletotrichum acutatum</name>
    <dbReference type="NCBI Taxonomy" id="27357"/>
    <lineage>
        <taxon>Eukaryota</taxon>
        <taxon>Fungi</taxon>
        <taxon>Dikarya</taxon>
        <taxon>Ascomycota</taxon>
        <taxon>Pezizomycotina</taxon>
        <taxon>Sordariomycetes</taxon>
        <taxon>Hypocreomycetidae</taxon>
        <taxon>Glomerellales</taxon>
        <taxon>Glomerellaceae</taxon>
        <taxon>Colletotrichum</taxon>
        <taxon>Colletotrichum acutatum species complex</taxon>
    </lineage>
</organism>
<keyword evidence="1" id="KW-0812">Transmembrane</keyword>
<dbReference type="AlphaFoldDB" id="A0AAD8XFI9"/>
<keyword evidence="1" id="KW-0472">Membrane</keyword>